<reference evidence="4" key="2">
    <citation type="journal article" date="2010" name="BMC Genomics">
        <title>Salmo salar and Esox lucius full-length cDNA sequences reveal changes in evolutionary pressures on a post-tetraploidization genome.</title>
        <authorList>
            <person name="Leong J.S."/>
            <person name="Jantzen S.G."/>
            <person name="von Schalburg K.R."/>
            <person name="Cooper G.A."/>
            <person name="Messmer A.M."/>
            <person name="Liao N.Y."/>
            <person name="Munro S."/>
            <person name="Moore R."/>
            <person name="Holt R.A."/>
            <person name="Jones S.J."/>
            <person name="Davidson W.S."/>
            <person name="Koop B.F."/>
        </authorList>
    </citation>
    <scope>NUCLEOTIDE SEQUENCE</scope>
    <source>
        <tissue evidence="4">Thymus</tissue>
    </source>
</reference>
<accession>B5XDP5</accession>
<dbReference type="GO" id="GO:0030042">
    <property type="term" value="P:actin filament depolymerization"/>
    <property type="evidence" value="ECO:0007669"/>
    <property type="project" value="InterPro"/>
</dbReference>
<dbReference type="Pfam" id="PF00241">
    <property type="entry name" value="Cofilin_ADF"/>
    <property type="match status" value="1"/>
</dbReference>
<comment type="similarity">
    <text evidence="1">Belongs to the actin-binding proteins ADF family.</text>
</comment>
<dbReference type="PROSITE" id="PS51263">
    <property type="entry name" value="ADF_H"/>
    <property type="match status" value="1"/>
</dbReference>
<dbReference type="SMART" id="SM00102">
    <property type="entry name" value="ADF"/>
    <property type="match status" value="1"/>
</dbReference>
<organism evidence="4">
    <name type="scientific">Salmo salar</name>
    <name type="common">Atlantic salmon</name>
    <dbReference type="NCBI Taxonomy" id="8030"/>
    <lineage>
        <taxon>Eukaryota</taxon>
        <taxon>Metazoa</taxon>
        <taxon>Chordata</taxon>
        <taxon>Craniata</taxon>
        <taxon>Vertebrata</taxon>
        <taxon>Euteleostomi</taxon>
        <taxon>Actinopterygii</taxon>
        <taxon>Neopterygii</taxon>
        <taxon>Teleostei</taxon>
        <taxon>Protacanthopterygii</taxon>
        <taxon>Salmoniformes</taxon>
        <taxon>Salmonidae</taxon>
        <taxon>Salmoninae</taxon>
        <taxon>Salmo</taxon>
    </lineage>
</organism>
<dbReference type="Gene3D" id="3.40.20.10">
    <property type="entry name" value="Severin"/>
    <property type="match status" value="1"/>
</dbReference>
<evidence type="ECO:0000259" key="3">
    <source>
        <dbReference type="PROSITE" id="PS51263"/>
    </source>
</evidence>
<dbReference type="GO" id="GO:0003779">
    <property type="term" value="F:actin binding"/>
    <property type="evidence" value="ECO:0007669"/>
    <property type="project" value="UniProtKB-KW"/>
</dbReference>
<reference evidence="4" key="3">
    <citation type="submission" date="2010-08" db="EMBL/GenBank/DDBJ databases">
        <authorList>
            <consortium name="cGRASP (B.F. Koop &amp; W.S. Davidson)"/>
        </authorList>
    </citation>
    <scope>NUCLEOTIDE SEQUENCE</scope>
    <source>
        <tissue evidence="4">Thymus</tissue>
    </source>
</reference>
<dbReference type="InterPro" id="IPR002108">
    <property type="entry name" value="ADF-H"/>
</dbReference>
<name>B5XDP5_SALSA</name>
<dbReference type="GO" id="GO:0015629">
    <property type="term" value="C:actin cytoskeleton"/>
    <property type="evidence" value="ECO:0007669"/>
    <property type="project" value="InterPro"/>
</dbReference>
<proteinExistence type="evidence at transcript level"/>
<dbReference type="EMBL" id="BT049164">
    <property type="protein sequence ID" value="ACI68965.1"/>
    <property type="molecule type" value="mRNA"/>
</dbReference>
<keyword evidence="2" id="KW-0009">Actin-binding</keyword>
<dbReference type="SUPFAM" id="SSF55753">
    <property type="entry name" value="Actin depolymerizing proteins"/>
    <property type="match status" value="1"/>
</dbReference>
<evidence type="ECO:0000313" key="4">
    <source>
        <dbReference type="EMBL" id="ACI68965.1"/>
    </source>
</evidence>
<reference evidence="4" key="1">
    <citation type="submission" date="2008-10" db="EMBL/GenBank/DDBJ databases">
        <authorList>
            <consortium name="cGRASP (B.F. Koop &amp; W.S. Davidson)"/>
            <person name="Leong J."/>
            <person name="von Schalburg K."/>
            <person name="Cooper G."/>
            <person name="Moore R."/>
            <person name="Holt R."/>
            <person name="Davidson W.S."/>
            <person name="Koop B.F."/>
        </authorList>
    </citation>
    <scope>NUCLEOTIDE SEQUENCE</scope>
    <source>
        <tissue evidence="4">Thymus</tissue>
    </source>
</reference>
<evidence type="ECO:0000256" key="2">
    <source>
        <dbReference type="ARBA" id="ARBA00023203"/>
    </source>
</evidence>
<dbReference type="InterPro" id="IPR017904">
    <property type="entry name" value="ADF/Cofilin"/>
</dbReference>
<dbReference type="CDD" id="cd11286">
    <property type="entry name" value="ADF_cofilin_like"/>
    <property type="match status" value="1"/>
</dbReference>
<evidence type="ECO:0000256" key="1">
    <source>
        <dbReference type="ARBA" id="ARBA00006844"/>
    </source>
</evidence>
<feature type="domain" description="ADF-H" evidence="3">
    <location>
        <begin position="2"/>
        <end position="152"/>
    </location>
</feature>
<dbReference type="AlphaFoldDB" id="B5XDP5"/>
<dbReference type="InterPro" id="IPR029006">
    <property type="entry name" value="ADF-H/Gelsolin-like_dom_sf"/>
</dbReference>
<dbReference type="PANTHER" id="PTHR11913">
    <property type="entry name" value="COFILIN-RELATED"/>
    <property type="match status" value="1"/>
</dbReference>
<sequence>MSSGVECDDDVANIYKEFKMMGKSSVKKRAIMFKFNEDFTRIIHDKNEDFITLMGTTPDMTHTAEYHAFLSKLPVNDCRYIIYDVEGQRNDGCPTSGISLLCWVPEQTSVRKKMVFASSKDALKNKLQGIKLKVHVESLDDNGWDEMQDRLKKC</sequence>
<gene>
    <name evidence="4" type="primary">COF2</name>
</gene>
<protein>
    <submittedName>
        <fullName evidence="4">Cofilin-2</fullName>
    </submittedName>
</protein>